<dbReference type="InterPro" id="IPR011033">
    <property type="entry name" value="PRC_barrel-like_sf"/>
</dbReference>
<dbReference type="HAMAP" id="MF_00014">
    <property type="entry name" value="Ribosome_mat_RimM"/>
    <property type="match status" value="1"/>
</dbReference>
<dbReference type="SUPFAM" id="SSF50447">
    <property type="entry name" value="Translation proteins"/>
    <property type="match status" value="1"/>
</dbReference>
<keyword evidence="9" id="KW-1185">Reference proteome</keyword>
<feature type="domain" description="RimM N-terminal" evidence="6">
    <location>
        <begin position="6"/>
        <end position="85"/>
    </location>
</feature>
<sequence>MSDLVVVGQIAGSFGVHGDVRLKSFCAVPEDIAVYTPLHTDSGRIFRVVVITGQTSGALVARIEGISTKEEADALRGQNLSADRARLPHLPDDEFYHADLIDLAVFDTGGAPLGKVKAVLNHGAGDLLEVQPTGKPATVLLPFTVAVVPTVDLKQGRIIADPPEGLF</sequence>
<name>A0A1W6NW38_9RHOB</name>
<comment type="function">
    <text evidence="5">An accessory protein needed during the final step in the assembly of 30S ribosomal subunit, possibly for assembly of the head region. Essential for efficient processing of 16S rRNA. May be needed both before and after RbfA during the maturation of 16S rRNA. It has affinity for free ribosomal 30S subunits but not for 70S ribosomes.</text>
</comment>
<dbReference type="OrthoDB" id="9788191at2"/>
<comment type="subunit">
    <text evidence="5">Binds ribosomal protein uS19.</text>
</comment>
<organism evidence="8 9">
    <name type="scientific">Ketogulonicigenium robustum</name>
    <dbReference type="NCBI Taxonomy" id="92947"/>
    <lineage>
        <taxon>Bacteria</taxon>
        <taxon>Pseudomonadati</taxon>
        <taxon>Pseudomonadota</taxon>
        <taxon>Alphaproteobacteria</taxon>
        <taxon>Rhodobacterales</taxon>
        <taxon>Roseobacteraceae</taxon>
        <taxon>Ketogulonicigenium</taxon>
    </lineage>
</organism>
<protein>
    <recommendedName>
        <fullName evidence="5">Ribosome maturation factor RimM</fullName>
    </recommendedName>
</protein>
<reference evidence="8 9" key="1">
    <citation type="submission" date="2017-02" db="EMBL/GenBank/DDBJ databases">
        <title>Ketogulonicigenium robustum SPU B003 Genome sequencing and assembly.</title>
        <authorList>
            <person name="Li Y."/>
            <person name="Liu L."/>
            <person name="Wang C."/>
            <person name="Zhang M."/>
            <person name="Zhang T."/>
            <person name="Zhang Y."/>
        </authorList>
    </citation>
    <scope>NUCLEOTIDE SEQUENCE [LARGE SCALE GENOMIC DNA]</scope>
    <source>
        <strain evidence="8 9">SPU_B003</strain>
    </source>
</reference>
<dbReference type="SUPFAM" id="SSF50346">
    <property type="entry name" value="PRC-barrel domain"/>
    <property type="match status" value="1"/>
</dbReference>
<dbReference type="GO" id="GO:0005840">
    <property type="term" value="C:ribosome"/>
    <property type="evidence" value="ECO:0007669"/>
    <property type="project" value="InterPro"/>
</dbReference>
<dbReference type="PANTHER" id="PTHR33692">
    <property type="entry name" value="RIBOSOME MATURATION FACTOR RIMM"/>
    <property type="match status" value="1"/>
</dbReference>
<dbReference type="InterPro" id="IPR009000">
    <property type="entry name" value="Transl_B-barrel_sf"/>
</dbReference>
<dbReference type="NCBIfam" id="TIGR02273">
    <property type="entry name" value="16S_RimM"/>
    <property type="match status" value="1"/>
</dbReference>
<feature type="domain" description="Ribosome maturation factor RimM PRC barrel" evidence="7">
    <location>
        <begin position="98"/>
        <end position="166"/>
    </location>
</feature>
<evidence type="ECO:0000313" key="9">
    <source>
        <dbReference type="Proteomes" id="UP000242447"/>
    </source>
</evidence>
<dbReference type="GO" id="GO:0042274">
    <property type="term" value="P:ribosomal small subunit biogenesis"/>
    <property type="evidence" value="ECO:0007669"/>
    <property type="project" value="UniProtKB-UniRule"/>
</dbReference>
<gene>
    <name evidence="5 8" type="primary">rimM</name>
    <name evidence="8" type="ORF">BVG79_00098</name>
</gene>
<comment type="similarity">
    <text evidence="5">Belongs to the RimM family.</text>
</comment>
<evidence type="ECO:0000256" key="1">
    <source>
        <dbReference type="ARBA" id="ARBA00022490"/>
    </source>
</evidence>
<evidence type="ECO:0000313" key="8">
    <source>
        <dbReference type="EMBL" id="ARO13458.1"/>
    </source>
</evidence>
<dbReference type="EMBL" id="CP019937">
    <property type="protein sequence ID" value="ARO13458.1"/>
    <property type="molecule type" value="Genomic_DNA"/>
</dbReference>
<dbReference type="GO" id="GO:0006364">
    <property type="term" value="P:rRNA processing"/>
    <property type="evidence" value="ECO:0007669"/>
    <property type="project" value="UniProtKB-UniRule"/>
</dbReference>
<dbReference type="GO" id="GO:0043022">
    <property type="term" value="F:ribosome binding"/>
    <property type="evidence" value="ECO:0007669"/>
    <property type="project" value="InterPro"/>
</dbReference>
<evidence type="ECO:0000256" key="2">
    <source>
        <dbReference type="ARBA" id="ARBA00022517"/>
    </source>
</evidence>
<dbReference type="STRING" id="92947.BVG79_00098"/>
<dbReference type="GO" id="GO:0005737">
    <property type="term" value="C:cytoplasm"/>
    <property type="evidence" value="ECO:0007669"/>
    <property type="project" value="UniProtKB-SubCell"/>
</dbReference>
<dbReference type="InterPro" id="IPR002676">
    <property type="entry name" value="RimM_N"/>
</dbReference>
<dbReference type="Gene3D" id="2.30.30.240">
    <property type="entry name" value="PRC-barrel domain"/>
    <property type="match status" value="1"/>
</dbReference>
<dbReference type="InterPro" id="IPR056792">
    <property type="entry name" value="PRC_RimM"/>
</dbReference>
<keyword evidence="2 5" id="KW-0690">Ribosome biogenesis</keyword>
<accession>A0A1W6NW38</accession>
<evidence type="ECO:0000256" key="5">
    <source>
        <dbReference type="HAMAP-Rule" id="MF_00014"/>
    </source>
</evidence>
<keyword evidence="1 5" id="KW-0963">Cytoplasm</keyword>
<dbReference type="InterPro" id="IPR036976">
    <property type="entry name" value="RimM_N_sf"/>
</dbReference>
<dbReference type="InterPro" id="IPR011961">
    <property type="entry name" value="RimM"/>
</dbReference>
<evidence type="ECO:0000256" key="3">
    <source>
        <dbReference type="ARBA" id="ARBA00022552"/>
    </source>
</evidence>
<keyword evidence="3 5" id="KW-0698">rRNA processing</keyword>
<comment type="domain">
    <text evidence="5">The PRC barrel domain binds ribosomal protein uS19.</text>
</comment>
<comment type="subcellular location">
    <subcellularLocation>
        <location evidence="5">Cytoplasm</location>
    </subcellularLocation>
</comment>
<proteinExistence type="inferred from homology"/>
<evidence type="ECO:0000256" key="4">
    <source>
        <dbReference type="ARBA" id="ARBA00023186"/>
    </source>
</evidence>
<dbReference type="AlphaFoldDB" id="A0A1W6NW38"/>
<dbReference type="RefSeq" id="WP_085787157.1">
    <property type="nucleotide sequence ID" value="NZ_CP019937.1"/>
</dbReference>
<keyword evidence="4 5" id="KW-0143">Chaperone</keyword>
<dbReference type="Pfam" id="PF24986">
    <property type="entry name" value="PRC_RimM"/>
    <property type="match status" value="1"/>
</dbReference>
<dbReference type="PANTHER" id="PTHR33692:SF1">
    <property type="entry name" value="RIBOSOME MATURATION FACTOR RIMM"/>
    <property type="match status" value="1"/>
</dbReference>
<evidence type="ECO:0000259" key="6">
    <source>
        <dbReference type="Pfam" id="PF01782"/>
    </source>
</evidence>
<evidence type="ECO:0000259" key="7">
    <source>
        <dbReference type="Pfam" id="PF24986"/>
    </source>
</evidence>
<dbReference type="Gene3D" id="2.40.30.60">
    <property type="entry name" value="RimM"/>
    <property type="match status" value="1"/>
</dbReference>
<dbReference type="Proteomes" id="UP000242447">
    <property type="component" value="Chromosome"/>
</dbReference>
<dbReference type="KEGG" id="kro:BVG79_00098"/>
<dbReference type="Pfam" id="PF01782">
    <property type="entry name" value="RimM"/>
    <property type="match status" value="1"/>
</dbReference>